<gene>
    <name evidence="2" type="ORF">EV420DRAFT_1472938</name>
</gene>
<dbReference type="EMBL" id="JAUEPS010000001">
    <property type="protein sequence ID" value="KAK0469774.1"/>
    <property type="molecule type" value="Genomic_DNA"/>
</dbReference>
<sequence length="294" mass="34104">MATAEDPPTLITAPYYLPPPDGTRAYKNINDRTDHNYIRHNVTVGIENIRGKEHQYLLDKAGFQYFRHTSKHTAFGCDDDVIQEYYPESEELYKKLTGATKVFIFDHTIRRHHPGDTEESPMKRQPVFNVHIDQTPAAARARVFRHLPESEARELVKHRFQILNLWRPIDNPALDTPLGFIDSSTVDENIDLFPMTLKFPGGPGETYAVKWNARHKWVYLRGMTPEEVVIFKWYGALLFVIYWIDLSLRYSFDSTKDEAKVTFNAHSSFVDPNTPKGSPLRQSIELRALVFYDE</sequence>
<dbReference type="InterPro" id="IPR044053">
    <property type="entry name" value="AsaB-like"/>
</dbReference>
<dbReference type="NCBIfam" id="NF041278">
    <property type="entry name" value="CmcJ_NvfI_EfuI"/>
    <property type="match status" value="1"/>
</dbReference>
<organism evidence="2 3">
    <name type="scientific">Armillaria tabescens</name>
    <name type="common">Ringless honey mushroom</name>
    <name type="synonym">Agaricus tabescens</name>
    <dbReference type="NCBI Taxonomy" id="1929756"/>
    <lineage>
        <taxon>Eukaryota</taxon>
        <taxon>Fungi</taxon>
        <taxon>Dikarya</taxon>
        <taxon>Basidiomycota</taxon>
        <taxon>Agaricomycotina</taxon>
        <taxon>Agaricomycetes</taxon>
        <taxon>Agaricomycetidae</taxon>
        <taxon>Agaricales</taxon>
        <taxon>Marasmiineae</taxon>
        <taxon>Physalacriaceae</taxon>
        <taxon>Desarmillaria</taxon>
    </lineage>
</organism>
<dbReference type="PANTHER" id="PTHR34598:SF1">
    <property type="entry name" value="PUTATIVE (AFU_ORTHOLOGUE AFUA_3G13140)-RELATED"/>
    <property type="match status" value="1"/>
</dbReference>
<name>A0AA39NQI8_ARMTA</name>
<evidence type="ECO:0000256" key="1">
    <source>
        <dbReference type="ARBA" id="ARBA00023604"/>
    </source>
</evidence>
<dbReference type="PANTHER" id="PTHR34598">
    <property type="entry name" value="BLL6449 PROTEIN"/>
    <property type="match status" value="1"/>
</dbReference>
<keyword evidence="3" id="KW-1185">Reference proteome</keyword>
<comment type="similarity">
    <text evidence="1">Belongs to the asaB hydroxylase/desaturase family.</text>
</comment>
<dbReference type="GeneID" id="85352642"/>
<proteinExistence type="inferred from homology"/>
<dbReference type="GO" id="GO:0016491">
    <property type="term" value="F:oxidoreductase activity"/>
    <property type="evidence" value="ECO:0007669"/>
    <property type="project" value="InterPro"/>
</dbReference>
<evidence type="ECO:0000313" key="3">
    <source>
        <dbReference type="Proteomes" id="UP001175211"/>
    </source>
</evidence>
<dbReference type="Proteomes" id="UP001175211">
    <property type="component" value="Unassembled WGS sequence"/>
</dbReference>
<dbReference type="AlphaFoldDB" id="A0AA39NQI8"/>
<evidence type="ECO:0000313" key="2">
    <source>
        <dbReference type="EMBL" id="KAK0469774.1"/>
    </source>
</evidence>
<reference evidence="2" key="1">
    <citation type="submission" date="2023-06" db="EMBL/GenBank/DDBJ databases">
        <authorList>
            <consortium name="Lawrence Berkeley National Laboratory"/>
            <person name="Ahrendt S."/>
            <person name="Sahu N."/>
            <person name="Indic B."/>
            <person name="Wong-Bajracharya J."/>
            <person name="Merenyi Z."/>
            <person name="Ke H.-M."/>
            <person name="Monk M."/>
            <person name="Kocsube S."/>
            <person name="Drula E."/>
            <person name="Lipzen A."/>
            <person name="Balint B."/>
            <person name="Henrissat B."/>
            <person name="Andreopoulos B."/>
            <person name="Martin F.M."/>
            <person name="Harder C.B."/>
            <person name="Rigling D."/>
            <person name="Ford K.L."/>
            <person name="Foster G.D."/>
            <person name="Pangilinan J."/>
            <person name="Papanicolaou A."/>
            <person name="Barry K."/>
            <person name="LaButti K."/>
            <person name="Viragh M."/>
            <person name="Koriabine M."/>
            <person name="Yan M."/>
            <person name="Riley R."/>
            <person name="Champramary S."/>
            <person name="Plett K.L."/>
            <person name="Tsai I.J."/>
            <person name="Slot J."/>
            <person name="Sipos G."/>
            <person name="Plett J."/>
            <person name="Nagy L.G."/>
            <person name="Grigoriev I.V."/>
        </authorList>
    </citation>
    <scope>NUCLEOTIDE SEQUENCE</scope>
    <source>
        <strain evidence="2">CCBAS 213</strain>
    </source>
</reference>
<accession>A0AA39NQI8</accession>
<protein>
    <recommendedName>
        <fullName evidence="4">Methyltransferase</fullName>
    </recommendedName>
</protein>
<comment type="caution">
    <text evidence="2">The sequence shown here is derived from an EMBL/GenBank/DDBJ whole genome shotgun (WGS) entry which is preliminary data.</text>
</comment>
<dbReference type="RefSeq" id="XP_060339567.1">
    <property type="nucleotide sequence ID" value="XM_060469094.1"/>
</dbReference>
<evidence type="ECO:0008006" key="4">
    <source>
        <dbReference type="Google" id="ProtNLM"/>
    </source>
</evidence>